<dbReference type="RefSeq" id="WP_096256679.1">
    <property type="nucleotide sequence ID" value="NZ_BMKX01000002.1"/>
</dbReference>
<evidence type="ECO:0000313" key="4">
    <source>
        <dbReference type="Proteomes" id="UP000606115"/>
    </source>
</evidence>
<organism evidence="3 4">
    <name type="scientific">Glutamicibacter ardleyensis</name>
    <dbReference type="NCBI Taxonomy" id="225894"/>
    <lineage>
        <taxon>Bacteria</taxon>
        <taxon>Bacillati</taxon>
        <taxon>Actinomycetota</taxon>
        <taxon>Actinomycetes</taxon>
        <taxon>Micrococcales</taxon>
        <taxon>Micrococcaceae</taxon>
        <taxon>Glutamicibacter</taxon>
    </lineage>
</organism>
<evidence type="ECO:0000256" key="1">
    <source>
        <dbReference type="SAM" id="MobiDB-lite"/>
    </source>
</evidence>
<evidence type="ECO:0000313" key="3">
    <source>
        <dbReference type="EMBL" id="GGJ55166.1"/>
    </source>
</evidence>
<dbReference type="CDD" id="cd07302">
    <property type="entry name" value="CHD"/>
    <property type="match status" value="1"/>
</dbReference>
<accession>A0ABQ2DEE3</accession>
<dbReference type="GeneID" id="303303621"/>
<dbReference type="InterPro" id="IPR001054">
    <property type="entry name" value="A/G_cyclase"/>
</dbReference>
<feature type="region of interest" description="Disordered" evidence="1">
    <location>
        <begin position="1"/>
        <end position="36"/>
    </location>
</feature>
<evidence type="ECO:0000259" key="2">
    <source>
        <dbReference type="PROSITE" id="PS50125"/>
    </source>
</evidence>
<name>A0ABQ2DEE3_9MICC</name>
<dbReference type="Pfam" id="PF00211">
    <property type="entry name" value="Guanylate_cyc"/>
    <property type="match status" value="1"/>
</dbReference>
<dbReference type="Gene3D" id="3.30.70.1230">
    <property type="entry name" value="Nucleotide cyclase"/>
    <property type="match status" value="1"/>
</dbReference>
<dbReference type="Proteomes" id="UP000606115">
    <property type="component" value="Unassembled WGS sequence"/>
</dbReference>
<dbReference type="PROSITE" id="PS50125">
    <property type="entry name" value="GUANYLATE_CYCLASE_2"/>
    <property type="match status" value="1"/>
</dbReference>
<sequence length="403" mass="44135">MSTDNSNPSRPDTPQAASEAVKEAREHTPNPENPAELDPIAELAQAMKSPLQVPHHASDAVKNHMADLEHRLIGGQREFKRREVAADAGVSLLSARKLWRAMGFPELGDDEVFFSGRDTEALKTMVDLVREGKLTDETAISLMRSVGQMTDRMVVWQVEAIVEDMVANQNMSDRQARRQLLESLPDLIGPLEDLLVYSWRRQLNAGIHRLALRAEAGVAAYNQDSGDDDGTPLPLARAVGFADLVSYTSLSRRMNERTLAQMVQRFESKSAEIISVGGGRLVKTIGDEVLFVAETPQAGAQISLALSREFEADELLPRTRVAVVWGRLLSRLGDIYGPTVNLAARLTSLAEPGMVLTDAVTANTLKQDARFILTAQEITSVRGFGEIQPYELSAGEGGRLVLD</sequence>
<feature type="compositionally biased region" description="Polar residues" evidence="1">
    <location>
        <begin position="1"/>
        <end position="16"/>
    </location>
</feature>
<feature type="compositionally biased region" description="Basic and acidic residues" evidence="1">
    <location>
        <begin position="20"/>
        <end position="29"/>
    </location>
</feature>
<reference evidence="4" key="1">
    <citation type="journal article" date="2019" name="Int. J. Syst. Evol. Microbiol.">
        <title>The Global Catalogue of Microorganisms (GCM) 10K type strain sequencing project: providing services to taxonomists for standard genome sequencing and annotation.</title>
        <authorList>
            <consortium name="The Broad Institute Genomics Platform"/>
            <consortium name="The Broad Institute Genome Sequencing Center for Infectious Disease"/>
            <person name="Wu L."/>
            <person name="Ma J."/>
        </authorList>
    </citation>
    <scope>NUCLEOTIDE SEQUENCE [LARGE SCALE GENOMIC DNA]</scope>
    <source>
        <strain evidence="4">CGMCC 1.3685</strain>
    </source>
</reference>
<dbReference type="InterPro" id="IPR029787">
    <property type="entry name" value="Nucleotide_cyclase"/>
</dbReference>
<feature type="domain" description="Guanylate cyclase" evidence="2">
    <location>
        <begin position="238"/>
        <end position="347"/>
    </location>
</feature>
<gene>
    <name evidence="3" type="ORF">GCM10007173_12400</name>
</gene>
<comment type="caution">
    <text evidence="3">The sequence shown here is derived from an EMBL/GenBank/DDBJ whole genome shotgun (WGS) entry which is preliminary data.</text>
</comment>
<keyword evidence="4" id="KW-1185">Reference proteome</keyword>
<protein>
    <submittedName>
        <fullName evidence="3">Adenylate cyclase</fullName>
    </submittedName>
</protein>
<dbReference type="SUPFAM" id="SSF55073">
    <property type="entry name" value="Nucleotide cyclase"/>
    <property type="match status" value="1"/>
</dbReference>
<proteinExistence type="predicted"/>
<dbReference type="EMBL" id="BMKX01000002">
    <property type="protein sequence ID" value="GGJ55166.1"/>
    <property type="molecule type" value="Genomic_DNA"/>
</dbReference>